<evidence type="ECO:0000256" key="2">
    <source>
        <dbReference type="SAM" id="MobiDB-lite"/>
    </source>
</evidence>
<reference evidence="3 4" key="1">
    <citation type="submission" date="2018-06" db="EMBL/GenBank/DDBJ databases">
        <authorList>
            <consortium name="Pathogen Informatics"/>
            <person name="Doyle S."/>
        </authorList>
    </citation>
    <scope>NUCLEOTIDE SEQUENCE [LARGE SCALE GENOMIC DNA]</scope>
    <source>
        <strain evidence="3 4">NCTC13316</strain>
    </source>
</reference>
<dbReference type="RefSeq" id="WP_115333074.1">
    <property type="nucleotide sequence ID" value="NZ_CAAAHP010000014.1"/>
</dbReference>
<dbReference type="AlphaFoldDB" id="A0A378KBJ9"/>
<dbReference type="Proteomes" id="UP000254794">
    <property type="component" value="Unassembled WGS sequence"/>
</dbReference>
<protein>
    <recommendedName>
        <fullName evidence="5">Replication protein</fullName>
    </recommendedName>
</protein>
<name>A0A378KBJ9_9GAMM</name>
<keyword evidence="1" id="KW-0175">Coiled coil</keyword>
<evidence type="ECO:0000313" key="4">
    <source>
        <dbReference type="Proteomes" id="UP000254794"/>
    </source>
</evidence>
<feature type="compositionally biased region" description="Low complexity" evidence="2">
    <location>
        <begin position="130"/>
        <end position="140"/>
    </location>
</feature>
<proteinExistence type="predicted"/>
<sequence>MSVLRIHKKNQNFIILDKTCLQDIKLSWGAKGLHAYLMSLPDDWCVRVADLQTRSTNGRDSVRSLLSELEQAGYISKSPCRNNASGKFEGVEYIVYEIPKPTKNEKTPAPENTFSVVLEPENPATGKPKTANPTLINNKNNNNLLTKKAAASSKLLSNTFLNQENAAAAFSDKNKLSDKQVSDRAEHQAIHFLSAEESVIGSTLTLNQKKRVHALAQKLNSSNAQILFQEIEYCLLSSKHFIACGQDFGRKLNAIRIVISRGDWQTPPGLIFKAQEKVTAVSKNKEQELQDARSEIIHFKRLLNDTKLHRHAREQFEAILAKAQLKISTLEKEIANLRVHIS</sequence>
<evidence type="ECO:0000256" key="1">
    <source>
        <dbReference type="SAM" id="Coils"/>
    </source>
</evidence>
<organism evidence="3 4">
    <name type="scientific">Legionella busanensis</name>
    <dbReference type="NCBI Taxonomy" id="190655"/>
    <lineage>
        <taxon>Bacteria</taxon>
        <taxon>Pseudomonadati</taxon>
        <taxon>Pseudomonadota</taxon>
        <taxon>Gammaproteobacteria</taxon>
        <taxon>Legionellales</taxon>
        <taxon>Legionellaceae</taxon>
        <taxon>Legionella</taxon>
    </lineage>
</organism>
<keyword evidence="4" id="KW-1185">Reference proteome</keyword>
<accession>A0A378KBJ9</accession>
<feature type="region of interest" description="Disordered" evidence="2">
    <location>
        <begin position="119"/>
        <end position="140"/>
    </location>
</feature>
<gene>
    <name evidence="3" type="ORF">NCTC13316_03595</name>
</gene>
<evidence type="ECO:0008006" key="5">
    <source>
        <dbReference type="Google" id="ProtNLM"/>
    </source>
</evidence>
<dbReference type="OrthoDB" id="9149570at2"/>
<feature type="coiled-coil region" evidence="1">
    <location>
        <begin position="275"/>
        <end position="340"/>
    </location>
</feature>
<evidence type="ECO:0000313" key="3">
    <source>
        <dbReference type="EMBL" id="STX81720.1"/>
    </source>
</evidence>
<dbReference type="EMBL" id="UGOD01000008">
    <property type="protein sequence ID" value="STX81720.1"/>
    <property type="molecule type" value="Genomic_DNA"/>
</dbReference>